<evidence type="ECO:0000256" key="3">
    <source>
        <dbReference type="PIRSR" id="PIRSR605502-1"/>
    </source>
</evidence>
<dbReference type="GO" id="GO:0016787">
    <property type="term" value="F:hydrolase activity"/>
    <property type="evidence" value="ECO:0007669"/>
    <property type="project" value="UniProtKB-KW"/>
</dbReference>
<dbReference type="Proteomes" id="UP000830542">
    <property type="component" value="Plasmid unnamed1"/>
</dbReference>
<feature type="binding site" evidence="3">
    <location>
        <position position="260"/>
    </location>
    <ligand>
        <name>Mg(2+)</name>
        <dbReference type="ChEBI" id="CHEBI:18420"/>
        <label>1</label>
    </ligand>
</feature>
<feature type="binding site" evidence="3">
    <location>
        <position position="257"/>
    </location>
    <ligand>
        <name>Mg(2+)</name>
        <dbReference type="ChEBI" id="CHEBI:18420"/>
        <label>1</label>
    </ligand>
</feature>
<keyword evidence="5" id="KW-0614">Plasmid</keyword>
<evidence type="ECO:0000313" key="4">
    <source>
        <dbReference type="EMBL" id="GAA0459705.1"/>
    </source>
</evidence>
<reference evidence="4" key="1">
    <citation type="journal article" date="2014" name="Int. J. Syst. Evol. Microbiol.">
        <title>Complete genome sequence of Corynebacterium casei LMG S-19264T (=DSM 44701T), isolated from a smear-ripened cheese.</title>
        <authorList>
            <consortium name="US DOE Joint Genome Institute (JGI-PGF)"/>
            <person name="Walter F."/>
            <person name="Albersmeier A."/>
            <person name="Kalinowski J."/>
            <person name="Ruckert C."/>
        </authorList>
    </citation>
    <scope>NUCLEOTIDE SEQUENCE</scope>
    <source>
        <strain evidence="4">JCM 12289</strain>
    </source>
</reference>
<comment type="similarity">
    <text evidence="1">Belongs to the ADP-ribosylglycohydrolase family.</text>
</comment>
<dbReference type="SUPFAM" id="SSF101478">
    <property type="entry name" value="ADP-ribosylglycohydrolase"/>
    <property type="match status" value="1"/>
</dbReference>
<geneLocation type="plasmid" evidence="5 6">
    <name>unnamed1</name>
</geneLocation>
<keyword evidence="3" id="KW-0479">Metal-binding</keyword>
<dbReference type="Gene3D" id="1.10.4080.10">
    <property type="entry name" value="ADP-ribosylation/Crystallin J1"/>
    <property type="match status" value="1"/>
</dbReference>
<dbReference type="AlphaFoldDB" id="A0AAV3SFT0"/>
<protein>
    <submittedName>
        <fullName evidence="4">ADP-ribosyl-[dinitrogen reductase] hydrolase</fullName>
    </submittedName>
    <submittedName>
        <fullName evidence="5">ADP-ribosylglycohydrolase family protein</fullName>
    </submittedName>
</protein>
<name>A0AAV3SFT0_HALDO</name>
<dbReference type="KEGG" id="hdo:MUK72_16050"/>
<sequence length="296" mass="31205">MAGHDRVEGVLLGLACGDALGRPVEFRSPRAIEAEYGTLREMIGNGTHGKPAGTITDDTEQALCIARSLVERGEFAPDDIADRFVTWYNGGPFDIGIMTADALGRIDQGASWDSAGKEVWEAKPEGSNAGNGSVMRCAPLALAFADNWDTLQRTSRDSSRITHADPRCTHGCAALNLTIAALLDGDEQPLDRALDALHPDAPGSLLDVLEPLPDGIDSKELQNSGFVLHTLQTALYHALTVDSAESAIVNAVNEGGDTDTIGAVAGAVAGARFGASALPDTLLHVQNQITRRNDRA</sequence>
<dbReference type="GO" id="GO:0046872">
    <property type="term" value="F:metal ion binding"/>
    <property type="evidence" value="ECO:0007669"/>
    <property type="project" value="UniProtKB-KW"/>
</dbReference>
<keyword evidence="6" id="KW-1185">Reference proteome</keyword>
<dbReference type="PANTHER" id="PTHR16222">
    <property type="entry name" value="ADP-RIBOSYLGLYCOHYDROLASE"/>
    <property type="match status" value="1"/>
</dbReference>
<dbReference type="InterPro" id="IPR005502">
    <property type="entry name" value="Ribosyl_crysJ1"/>
</dbReference>
<dbReference type="Proteomes" id="UP001500962">
    <property type="component" value="Unassembled WGS sequence"/>
</dbReference>
<dbReference type="RefSeq" id="WP_244705651.1">
    <property type="nucleotide sequence ID" value="NZ_BAAADN010000023.1"/>
</dbReference>
<dbReference type="EMBL" id="BAAADN010000023">
    <property type="protein sequence ID" value="GAA0459705.1"/>
    <property type="molecule type" value="Genomic_DNA"/>
</dbReference>
<keyword evidence="2 4" id="KW-0378">Hydrolase</keyword>
<keyword evidence="3" id="KW-0460">Magnesium</keyword>
<evidence type="ECO:0000313" key="6">
    <source>
        <dbReference type="Proteomes" id="UP000830542"/>
    </source>
</evidence>
<dbReference type="InterPro" id="IPR050792">
    <property type="entry name" value="ADP-ribosylglycohydrolase"/>
</dbReference>
<dbReference type="EMBL" id="CP095006">
    <property type="protein sequence ID" value="UOO96692.1"/>
    <property type="molecule type" value="Genomic_DNA"/>
</dbReference>
<evidence type="ECO:0000256" key="2">
    <source>
        <dbReference type="ARBA" id="ARBA00022801"/>
    </source>
</evidence>
<accession>A0AAV3SFT0</accession>
<evidence type="ECO:0000256" key="1">
    <source>
        <dbReference type="ARBA" id="ARBA00010702"/>
    </source>
</evidence>
<reference evidence="4" key="3">
    <citation type="submission" date="2023-12" db="EMBL/GenBank/DDBJ databases">
        <authorList>
            <person name="Sun Q."/>
            <person name="Inoue M."/>
        </authorList>
    </citation>
    <scope>NUCLEOTIDE SEQUENCE</scope>
    <source>
        <strain evidence="4">JCM 12289</strain>
    </source>
</reference>
<dbReference type="GeneID" id="71763392"/>
<organism evidence="4 7">
    <name type="scientific">Halococcus dombrowskii</name>
    <dbReference type="NCBI Taxonomy" id="179637"/>
    <lineage>
        <taxon>Archaea</taxon>
        <taxon>Methanobacteriati</taxon>
        <taxon>Methanobacteriota</taxon>
        <taxon>Stenosarchaea group</taxon>
        <taxon>Halobacteria</taxon>
        <taxon>Halobacteriales</taxon>
        <taxon>Halococcaceae</taxon>
        <taxon>Halococcus</taxon>
    </lineage>
</organism>
<gene>
    <name evidence="4" type="primary">draG</name>
    <name evidence="4" type="ORF">GCM10008985_15130</name>
    <name evidence="5" type="ORF">MUK72_16050</name>
</gene>
<reference evidence="5" key="2">
    <citation type="submission" date="2022-04" db="EMBL/GenBank/DDBJ databases">
        <title>Sequencing and genomic assembly of Halococcus dombrowskii.</title>
        <authorList>
            <person name="Lim S.W."/>
            <person name="MacLea K.S."/>
        </authorList>
    </citation>
    <scope>NUCLEOTIDE SEQUENCE</scope>
    <source>
        <strain evidence="5">H4</strain>
        <plasmid evidence="5">unnamed1</plasmid>
    </source>
</reference>
<proteinExistence type="inferred from homology"/>
<evidence type="ECO:0000313" key="5">
    <source>
        <dbReference type="EMBL" id="UOO96692.1"/>
    </source>
</evidence>
<dbReference type="Pfam" id="PF03747">
    <property type="entry name" value="ADP_ribosyl_GH"/>
    <property type="match status" value="1"/>
</dbReference>
<feature type="binding site" evidence="3">
    <location>
        <position position="57"/>
    </location>
    <ligand>
        <name>Mg(2+)</name>
        <dbReference type="ChEBI" id="CHEBI:18420"/>
        <label>1</label>
    </ligand>
</feature>
<comment type="cofactor">
    <cofactor evidence="3">
        <name>Mg(2+)</name>
        <dbReference type="ChEBI" id="CHEBI:18420"/>
    </cofactor>
    <text evidence="3">Binds 2 magnesium ions per subunit.</text>
</comment>
<evidence type="ECO:0000313" key="7">
    <source>
        <dbReference type="Proteomes" id="UP001500962"/>
    </source>
</evidence>
<feature type="binding site" evidence="3">
    <location>
        <position position="259"/>
    </location>
    <ligand>
        <name>Mg(2+)</name>
        <dbReference type="ChEBI" id="CHEBI:18420"/>
        <label>1</label>
    </ligand>
</feature>
<feature type="binding site" evidence="3">
    <location>
        <position position="58"/>
    </location>
    <ligand>
        <name>Mg(2+)</name>
        <dbReference type="ChEBI" id="CHEBI:18420"/>
        <label>1</label>
    </ligand>
</feature>
<feature type="binding site" evidence="3">
    <location>
        <position position="56"/>
    </location>
    <ligand>
        <name>Mg(2+)</name>
        <dbReference type="ChEBI" id="CHEBI:18420"/>
        <label>1</label>
    </ligand>
</feature>
<dbReference type="PANTHER" id="PTHR16222:SF24">
    <property type="entry name" value="ADP-RIBOSYLHYDROLASE ARH3"/>
    <property type="match status" value="1"/>
</dbReference>
<dbReference type="InterPro" id="IPR036705">
    <property type="entry name" value="Ribosyl_crysJ1_sf"/>
</dbReference>